<feature type="domain" description="DUF4349" evidence="4">
    <location>
        <begin position="57"/>
        <end position="289"/>
    </location>
</feature>
<keyword evidence="2" id="KW-1133">Transmembrane helix</keyword>
<dbReference type="OrthoDB" id="8704559at2"/>
<evidence type="ECO:0000313" key="6">
    <source>
        <dbReference type="Proteomes" id="UP000184516"/>
    </source>
</evidence>
<dbReference type="AlphaFoldDB" id="A0A1M5LRB5"/>
<feature type="transmembrane region" description="Helical" evidence="2">
    <location>
        <begin position="262"/>
        <end position="289"/>
    </location>
</feature>
<dbReference type="EMBL" id="FQWB01000005">
    <property type="protein sequence ID" value="SHG66903.1"/>
    <property type="molecule type" value="Genomic_DNA"/>
</dbReference>
<keyword evidence="2" id="KW-0472">Membrane</keyword>
<evidence type="ECO:0000256" key="3">
    <source>
        <dbReference type="SAM" id="SignalP"/>
    </source>
</evidence>
<gene>
    <name evidence="5" type="ORF">SAMN05443549_105287</name>
</gene>
<dbReference type="PROSITE" id="PS51257">
    <property type="entry name" value="PROKAR_LIPOPROTEIN"/>
    <property type="match status" value="1"/>
</dbReference>
<keyword evidence="1" id="KW-0175">Coiled coil</keyword>
<evidence type="ECO:0000313" key="5">
    <source>
        <dbReference type="EMBL" id="SHG66903.1"/>
    </source>
</evidence>
<keyword evidence="6" id="KW-1185">Reference proteome</keyword>
<reference evidence="6" key="1">
    <citation type="submission" date="2016-11" db="EMBL/GenBank/DDBJ databases">
        <authorList>
            <person name="Varghese N."/>
            <person name="Submissions S."/>
        </authorList>
    </citation>
    <scope>NUCLEOTIDE SEQUENCE [LARGE SCALE GENOMIC DNA]</scope>
    <source>
        <strain evidence="6">DSM 19978</strain>
    </source>
</reference>
<evidence type="ECO:0000256" key="1">
    <source>
        <dbReference type="SAM" id="Coils"/>
    </source>
</evidence>
<name>A0A1M5LRB5_9FLAO</name>
<proteinExistence type="predicted"/>
<keyword evidence="2" id="KW-0812">Transmembrane</keyword>
<feature type="signal peptide" evidence="3">
    <location>
        <begin position="1"/>
        <end position="23"/>
    </location>
</feature>
<accession>A0A1M5LRB5</accession>
<keyword evidence="3" id="KW-0732">Signal</keyword>
<dbReference type="Proteomes" id="UP000184516">
    <property type="component" value="Unassembled WGS sequence"/>
</dbReference>
<dbReference type="Pfam" id="PF14257">
    <property type="entry name" value="DUF4349"/>
    <property type="match status" value="1"/>
</dbReference>
<dbReference type="STRING" id="468056.SAMN05443549_105287"/>
<evidence type="ECO:0000259" key="4">
    <source>
        <dbReference type="Pfam" id="PF14257"/>
    </source>
</evidence>
<dbReference type="RefSeq" id="WP_073371219.1">
    <property type="nucleotide sequence ID" value="NZ_FQWB01000005.1"/>
</dbReference>
<organism evidence="5 6">
    <name type="scientific">Flavobacterium fluvii</name>
    <dbReference type="NCBI Taxonomy" id="468056"/>
    <lineage>
        <taxon>Bacteria</taxon>
        <taxon>Pseudomonadati</taxon>
        <taxon>Bacteroidota</taxon>
        <taxon>Flavobacteriia</taxon>
        <taxon>Flavobacteriales</taxon>
        <taxon>Flavobacteriaceae</taxon>
        <taxon>Flavobacterium</taxon>
    </lineage>
</organism>
<dbReference type="InterPro" id="IPR025645">
    <property type="entry name" value="DUF4349"/>
</dbReference>
<evidence type="ECO:0000256" key="2">
    <source>
        <dbReference type="SAM" id="Phobius"/>
    </source>
</evidence>
<feature type="chain" id="PRO_5013087355" description="DUF4349 domain-containing protein" evidence="3">
    <location>
        <begin position="24"/>
        <end position="297"/>
    </location>
</feature>
<sequence length="297" mass="33354">MIKTPRIVLALLIIILAISCKKAESAGETVYEPTDIAADTTSMASSSAAVEPKNSDQKFVRTADIKFKVKNVANSTYAIENTAVKFGGFVTYTNLQSSISETKEIKISQDSTLEITKYIVENNITIRVPNVRLDTVIKTIAKQIDFLEYRIIKADDVSLQMLSNQMAENRSSNQEKRIEKAIDTKGKKLNDVIAAEDTLNNKNEQKDNSKLENLSLQDQVNFSTLTLQIYQRPTFKEEMIANAKTYRQNFGTQILDGIKTGWYVIEGIIAVLVQLWSIILIGIGGYFIYKKYLKKGN</sequence>
<protein>
    <recommendedName>
        <fullName evidence="4">DUF4349 domain-containing protein</fullName>
    </recommendedName>
</protein>
<feature type="coiled-coil region" evidence="1">
    <location>
        <begin position="164"/>
        <end position="219"/>
    </location>
</feature>